<dbReference type="EMBL" id="JHEG04000001">
    <property type="protein sequence ID" value="KAF3890826.1"/>
    <property type="molecule type" value="Genomic_DNA"/>
</dbReference>
<dbReference type="STRING" id="1479485.DA73_0233315"/>
<sequence>MSKPTIGELEREITNRLRSFYNKELGHRPGKIICQFFDTELVISIENSVTRSEQVLKTAGCDSLAEQVRINLNKIISPQIKKIIEEVVQKSVLDLISNTSLATERTGILVVLEDLPEVRNRESIPKAN</sequence>
<accession>A0A0C1NA60</accession>
<evidence type="ECO:0000313" key="3">
    <source>
        <dbReference type="EMBL" id="KIE09561.1"/>
    </source>
</evidence>
<proteinExistence type="predicted"/>
<dbReference type="Proteomes" id="UP000029738">
    <property type="component" value="Unassembled WGS sequence"/>
</dbReference>
<gene>
    <name evidence="3" type="ORF">DA73_0233315</name>
    <name evidence="2" type="ORF">DA73_0400005600</name>
</gene>
<dbReference type="AlphaFoldDB" id="A0A0C1NA60"/>
<evidence type="ECO:0000313" key="4">
    <source>
        <dbReference type="Proteomes" id="UP000029738"/>
    </source>
</evidence>
<name>A0A0C1NA60_9CYAN</name>
<dbReference type="InterPro" id="IPR018745">
    <property type="entry name" value="MpsC"/>
</dbReference>
<reference evidence="2" key="2">
    <citation type="submission" date="2019-11" db="EMBL/GenBank/DDBJ databases">
        <title>Improved Assembly of Tolypothrix boutellei genome.</title>
        <authorList>
            <person name="Sarangi A.N."/>
            <person name="Mukherjee M."/>
            <person name="Ghosh S."/>
            <person name="Singh D."/>
            <person name="Das A."/>
            <person name="Kant S."/>
            <person name="Prusty A."/>
            <person name="Tripathy S."/>
        </authorList>
    </citation>
    <scope>NUCLEOTIDE SEQUENCE</scope>
    <source>
        <strain evidence="2">VB521301</strain>
    </source>
</reference>
<protein>
    <submittedName>
        <fullName evidence="2">DUF2294 domain-containing protein</fullName>
    </submittedName>
</protein>
<feature type="domain" description="Na+-translocating membrane potential-generating system MpsC" evidence="1">
    <location>
        <begin position="6"/>
        <end position="113"/>
    </location>
</feature>
<organism evidence="3">
    <name type="scientific">Tolypothrix bouteillei VB521301</name>
    <dbReference type="NCBI Taxonomy" id="1479485"/>
    <lineage>
        <taxon>Bacteria</taxon>
        <taxon>Bacillati</taxon>
        <taxon>Cyanobacteriota</taxon>
        <taxon>Cyanophyceae</taxon>
        <taxon>Nostocales</taxon>
        <taxon>Tolypothrichaceae</taxon>
        <taxon>Tolypothrix</taxon>
    </lineage>
</organism>
<dbReference type="EMBL" id="JHEG02000058">
    <property type="protein sequence ID" value="KIE09561.1"/>
    <property type="molecule type" value="Genomic_DNA"/>
</dbReference>
<dbReference type="RefSeq" id="WP_038089066.1">
    <property type="nucleotide sequence ID" value="NZ_JHEG04000001.1"/>
</dbReference>
<evidence type="ECO:0000313" key="2">
    <source>
        <dbReference type="EMBL" id="KAF3890826.1"/>
    </source>
</evidence>
<evidence type="ECO:0000259" key="1">
    <source>
        <dbReference type="Pfam" id="PF10057"/>
    </source>
</evidence>
<dbReference type="Pfam" id="PF10057">
    <property type="entry name" value="MpsC"/>
    <property type="match status" value="1"/>
</dbReference>
<reference evidence="3" key="1">
    <citation type="journal article" date="2015" name="Genome Announc.">
        <title>Draft Genome Sequence of Tolypothrix boutellei Strain VB521301.</title>
        <authorList>
            <person name="Chandrababunaidu M.M."/>
            <person name="Singh D."/>
            <person name="Sen D."/>
            <person name="Bhan S."/>
            <person name="Das S."/>
            <person name="Gupta A."/>
            <person name="Adhikary S.P."/>
            <person name="Tripathy S."/>
        </authorList>
    </citation>
    <scope>NUCLEOTIDE SEQUENCE</scope>
    <source>
        <strain evidence="3">VB521301</strain>
    </source>
</reference>
<comment type="caution">
    <text evidence="3">The sequence shown here is derived from an EMBL/GenBank/DDBJ whole genome shotgun (WGS) entry which is preliminary data.</text>
</comment>
<keyword evidence="4" id="KW-1185">Reference proteome</keyword>
<dbReference type="OrthoDB" id="512464at2"/>